<reference evidence="2" key="1">
    <citation type="submission" date="2016-10" db="EMBL/GenBank/DDBJ databases">
        <authorList>
            <person name="Varghese N."/>
            <person name="Submissions S."/>
        </authorList>
    </citation>
    <scope>NUCLEOTIDE SEQUENCE [LARGE SCALE GENOMIC DNA]</scope>
    <source>
        <strain evidence="2">Nm76</strain>
    </source>
</reference>
<dbReference type="AlphaFoldDB" id="A0A1H8TSU3"/>
<dbReference type="OrthoDB" id="6120335at2"/>
<keyword evidence="2" id="KW-1185">Reference proteome</keyword>
<proteinExistence type="predicted"/>
<dbReference type="EMBL" id="FODO01000027">
    <property type="protein sequence ID" value="SEO93906.1"/>
    <property type="molecule type" value="Genomic_DNA"/>
</dbReference>
<sequence>MKKFFLVLVTMALVVLLSGFRTPNGNIISKGDFSDKLLINMGEPHIRTDLGLVQTRAFGGIMYIKREVWTYRIDDYNYRFVIENGRIVADHWTRF</sequence>
<evidence type="ECO:0000313" key="1">
    <source>
        <dbReference type="EMBL" id="SEO93906.1"/>
    </source>
</evidence>
<protein>
    <recommendedName>
        <fullName evidence="3">DUF2845 domain-containing protein</fullName>
    </recommendedName>
</protein>
<evidence type="ECO:0008006" key="3">
    <source>
        <dbReference type="Google" id="ProtNLM"/>
    </source>
</evidence>
<dbReference type="Proteomes" id="UP000198814">
    <property type="component" value="Unassembled WGS sequence"/>
</dbReference>
<dbReference type="RefSeq" id="WP_090321686.1">
    <property type="nucleotide sequence ID" value="NZ_FNOE01000030.1"/>
</dbReference>
<evidence type="ECO:0000313" key="2">
    <source>
        <dbReference type="Proteomes" id="UP000198814"/>
    </source>
</evidence>
<organism evidence="1 2">
    <name type="scientific">Nitrosomonas oligotropha</name>
    <dbReference type="NCBI Taxonomy" id="42354"/>
    <lineage>
        <taxon>Bacteria</taxon>
        <taxon>Pseudomonadati</taxon>
        <taxon>Pseudomonadota</taxon>
        <taxon>Betaproteobacteria</taxon>
        <taxon>Nitrosomonadales</taxon>
        <taxon>Nitrosomonadaceae</taxon>
        <taxon>Nitrosomonas</taxon>
    </lineage>
</organism>
<name>A0A1H8TSU3_9PROT</name>
<dbReference type="STRING" id="42354.SAMN05216333_12718"/>
<accession>A0A1H8TSU3</accession>
<gene>
    <name evidence="1" type="ORF">SAMN05216333_12718</name>
</gene>